<reference evidence="2" key="1">
    <citation type="submission" date="2016-07" db="EMBL/GenBank/DDBJ databases">
        <authorList>
            <person name="Florea S."/>
            <person name="Webb J.S."/>
            <person name="Jaromczyk J."/>
            <person name="Schardl C.L."/>
        </authorList>
    </citation>
    <scope>NUCLEOTIDE SEQUENCE [LARGE SCALE GENOMIC DNA]</scope>
    <source>
        <strain evidence="2">MV-1</strain>
    </source>
</reference>
<dbReference type="OrthoDB" id="8450391at2"/>
<accession>A0A1E5Q9I4</accession>
<evidence type="ECO:0000313" key="2">
    <source>
        <dbReference type="Proteomes" id="UP000095347"/>
    </source>
</evidence>
<name>A0A1E5Q9I4_9PROT</name>
<dbReference type="EMBL" id="MCGG01000017">
    <property type="protein sequence ID" value="OEJ68108.1"/>
    <property type="molecule type" value="Genomic_DNA"/>
</dbReference>
<dbReference type="AlphaFoldDB" id="A0A1E5Q9I4"/>
<dbReference type="Proteomes" id="UP000095347">
    <property type="component" value="Unassembled WGS sequence"/>
</dbReference>
<evidence type="ECO:0000313" key="1">
    <source>
        <dbReference type="EMBL" id="OEJ68108.1"/>
    </source>
</evidence>
<sequence length="76" mass="8806">MLNPSIGQVFLVKFYNKVVRALVKENQSHNFYEDHWADVHTQDVVARTEAEARTKIAKRFRPEDGFVIETVMLSAL</sequence>
<proteinExistence type="predicted"/>
<organism evidence="1 2">
    <name type="scientific">Magnetovibrio blakemorei</name>
    <dbReference type="NCBI Taxonomy" id="28181"/>
    <lineage>
        <taxon>Bacteria</taxon>
        <taxon>Pseudomonadati</taxon>
        <taxon>Pseudomonadota</taxon>
        <taxon>Alphaproteobacteria</taxon>
        <taxon>Rhodospirillales</taxon>
        <taxon>Magnetovibrionaceae</taxon>
        <taxon>Magnetovibrio</taxon>
    </lineage>
</organism>
<gene>
    <name evidence="1" type="ORF">BEN30_07595</name>
</gene>
<keyword evidence="2" id="KW-1185">Reference proteome</keyword>
<protein>
    <submittedName>
        <fullName evidence="1">Uncharacterized protein</fullName>
    </submittedName>
</protein>
<dbReference type="RefSeq" id="WP_069957438.1">
    <property type="nucleotide sequence ID" value="NZ_MCGG01000017.1"/>
</dbReference>
<comment type="caution">
    <text evidence="1">The sequence shown here is derived from an EMBL/GenBank/DDBJ whole genome shotgun (WGS) entry which is preliminary data.</text>
</comment>